<dbReference type="Proteomes" id="UP000320300">
    <property type="component" value="Unassembled WGS sequence"/>
</dbReference>
<dbReference type="RefSeq" id="WP_142528907.1">
    <property type="nucleotide sequence ID" value="NZ_CBCSJO010000007.1"/>
</dbReference>
<dbReference type="InterPro" id="IPR052058">
    <property type="entry name" value="Alcohol_O-acetyltransferase"/>
</dbReference>
<protein>
    <submittedName>
        <fullName evidence="2">Condensation domain-containing protein</fullName>
    </submittedName>
</protein>
<dbReference type="PANTHER" id="PTHR28037">
    <property type="entry name" value="ALCOHOL O-ACETYLTRANSFERASE 1-RELATED"/>
    <property type="match status" value="1"/>
</dbReference>
<dbReference type="OrthoDB" id="5562587at2"/>
<dbReference type="SUPFAM" id="SSF52777">
    <property type="entry name" value="CoA-dependent acyltransferases"/>
    <property type="match status" value="2"/>
</dbReference>
<dbReference type="InterPro" id="IPR023213">
    <property type="entry name" value="CAT-like_dom_sf"/>
</dbReference>
<dbReference type="Gene3D" id="3.30.559.30">
    <property type="entry name" value="Nonribosomal peptide synthetase, condensation domain"/>
    <property type="match status" value="1"/>
</dbReference>
<dbReference type="GO" id="GO:0003824">
    <property type="term" value="F:catalytic activity"/>
    <property type="evidence" value="ECO:0007669"/>
    <property type="project" value="InterPro"/>
</dbReference>
<sequence length="417" mass="47678">MRKRLFFMERLLYGNGTDAFNAVVPVKIKGVFSEEKLSFGLARLQEKHPLLKAFVENDEFGRPCFIADENEANPIPVRIVPRITQSDWEGEVHDEWGLVFDVHQGPLMRVVWIRGEECSELILVMHHCICDGRSAMSILQDLLMLLENRNVSIGKEIPILSLKDIVPQEILGDRMKQLKARLHGRFIGLLVRLIPARRTFTDRKQDYMINWKLDVESSDRLIKLSKSTGTTINTLLGKTILTAFRETLSESFLNKIICPVDIRKYIPKIAENNIFSFATMVALSANEKLGFIPDAERMQKDVEKKMAALNPYKTIMQMEESHPYFEKLIGFMKGGKSSNDCIFSNLGKINIRHQYETFELETIHSPSTIGPLGKTVNIITSSFRGRMDFTFVGSEGYLAYKDALAVKEKIEEIIREL</sequence>
<dbReference type="AlphaFoldDB" id="A0A521E863"/>
<dbReference type="Pfam" id="PF00668">
    <property type="entry name" value="Condensation"/>
    <property type="match status" value="1"/>
</dbReference>
<evidence type="ECO:0000259" key="1">
    <source>
        <dbReference type="Pfam" id="PF00668"/>
    </source>
</evidence>
<reference evidence="2 3" key="1">
    <citation type="submission" date="2017-05" db="EMBL/GenBank/DDBJ databases">
        <authorList>
            <person name="Varghese N."/>
            <person name="Submissions S."/>
        </authorList>
    </citation>
    <scope>NUCLEOTIDE SEQUENCE [LARGE SCALE GENOMIC DNA]</scope>
    <source>
        <strain evidence="2 3">DSM 19036</strain>
    </source>
</reference>
<evidence type="ECO:0000313" key="2">
    <source>
        <dbReference type="EMBL" id="SMO79360.1"/>
    </source>
</evidence>
<feature type="domain" description="Condensation" evidence="1">
    <location>
        <begin position="3"/>
        <end position="148"/>
    </location>
</feature>
<proteinExistence type="predicted"/>
<evidence type="ECO:0000313" key="3">
    <source>
        <dbReference type="Proteomes" id="UP000320300"/>
    </source>
</evidence>
<dbReference type="EMBL" id="FXTN01000007">
    <property type="protein sequence ID" value="SMO79360.1"/>
    <property type="molecule type" value="Genomic_DNA"/>
</dbReference>
<dbReference type="InterPro" id="IPR001242">
    <property type="entry name" value="Condensation_dom"/>
</dbReference>
<name>A0A521E863_9SPHI</name>
<accession>A0A521E863</accession>
<gene>
    <name evidence="2" type="ORF">SAMN06265348_10766</name>
</gene>
<dbReference type="Gene3D" id="3.30.559.10">
    <property type="entry name" value="Chloramphenicol acetyltransferase-like domain"/>
    <property type="match status" value="1"/>
</dbReference>
<keyword evidence="3" id="KW-1185">Reference proteome</keyword>
<dbReference type="PANTHER" id="PTHR28037:SF1">
    <property type="entry name" value="ALCOHOL O-ACETYLTRANSFERASE 1-RELATED"/>
    <property type="match status" value="1"/>
</dbReference>
<organism evidence="2 3">
    <name type="scientific">Pedobacter westerhofensis</name>
    <dbReference type="NCBI Taxonomy" id="425512"/>
    <lineage>
        <taxon>Bacteria</taxon>
        <taxon>Pseudomonadati</taxon>
        <taxon>Bacteroidota</taxon>
        <taxon>Sphingobacteriia</taxon>
        <taxon>Sphingobacteriales</taxon>
        <taxon>Sphingobacteriaceae</taxon>
        <taxon>Pedobacter</taxon>
    </lineage>
</organism>